<comment type="similarity">
    <text evidence="2">Belongs to the GSP F family.</text>
</comment>
<keyword evidence="3" id="KW-1003">Cell membrane</keyword>
<keyword evidence="5 8" id="KW-0812">Transmembrane</keyword>
<keyword evidence="11" id="KW-1185">Reference proteome</keyword>
<feature type="transmembrane region" description="Helical" evidence="8">
    <location>
        <begin position="221"/>
        <end position="239"/>
    </location>
</feature>
<feature type="domain" description="Type II secretion system protein GspF" evidence="9">
    <location>
        <begin position="68"/>
        <end position="191"/>
    </location>
</feature>
<dbReference type="FunFam" id="1.20.81.30:FF:000001">
    <property type="entry name" value="Type II secretion system protein F"/>
    <property type="match status" value="2"/>
</dbReference>
<feature type="transmembrane region" description="Helical" evidence="8">
    <location>
        <begin position="168"/>
        <end position="190"/>
    </location>
</feature>
<evidence type="ECO:0000256" key="8">
    <source>
        <dbReference type="SAM" id="Phobius"/>
    </source>
</evidence>
<dbReference type="EMBL" id="BCNO01000002">
    <property type="protein sequence ID" value="GAQ95300.1"/>
    <property type="molecule type" value="Genomic_DNA"/>
</dbReference>
<evidence type="ECO:0000256" key="3">
    <source>
        <dbReference type="ARBA" id="ARBA00022475"/>
    </source>
</evidence>
<gene>
    <name evidence="10" type="ORF">TAGGR_2189</name>
</gene>
<protein>
    <submittedName>
        <fullName evidence="10">General secretion pathway protein F</fullName>
    </submittedName>
</protein>
<keyword evidence="7 8" id="KW-0472">Membrane</keyword>
<proteinExistence type="inferred from homology"/>
<reference evidence="11" key="1">
    <citation type="submission" date="2016-01" db="EMBL/GenBank/DDBJ databases">
        <title>Draft genome sequence of Thermodesulfovibrio aggregans strain TGE-P1.</title>
        <authorList>
            <person name="Sekiguchi Y."/>
            <person name="Ohashi A."/>
            <person name="Matsuura N."/>
            <person name="Tourlousse M.D."/>
        </authorList>
    </citation>
    <scope>NUCLEOTIDE SEQUENCE [LARGE SCALE GENOMIC DNA]</scope>
    <source>
        <strain evidence="11">TGE-P1</strain>
    </source>
</reference>
<evidence type="ECO:0000313" key="11">
    <source>
        <dbReference type="Proteomes" id="UP000054976"/>
    </source>
</evidence>
<comment type="subcellular location">
    <subcellularLocation>
        <location evidence="1">Cell inner membrane</location>
        <topology evidence="1">Multi-pass membrane protein</topology>
    </subcellularLocation>
</comment>
<dbReference type="GO" id="GO:0005886">
    <property type="term" value="C:plasma membrane"/>
    <property type="evidence" value="ECO:0007669"/>
    <property type="project" value="UniProtKB-SubCell"/>
</dbReference>
<comment type="caution">
    <text evidence="10">The sequence shown here is derived from an EMBL/GenBank/DDBJ whole genome shotgun (WGS) entry which is preliminary data.</text>
</comment>
<feature type="domain" description="Type II secretion system protein GspF" evidence="9">
    <location>
        <begin position="271"/>
        <end position="393"/>
    </location>
</feature>
<organism evidence="10 11">
    <name type="scientific">Thermodesulfovibrio aggregans</name>
    <dbReference type="NCBI Taxonomy" id="86166"/>
    <lineage>
        <taxon>Bacteria</taxon>
        <taxon>Pseudomonadati</taxon>
        <taxon>Nitrospirota</taxon>
        <taxon>Thermodesulfovibrionia</taxon>
        <taxon>Thermodesulfovibrionales</taxon>
        <taxon>Thermodesulfovibrionaceae</taxon>
        <taxon>Thermodesulfovibrio</taxon>
    </lineage>
</organism>
<feature type="transmembrane region" description="Helical" evidence="8">
    <location>
        <begin position="374"/>
        <end position="395"/>
    </location>
</feature>
<accession>A0A0U9HR62</accession>
<dbReference type="STRING" id="86166.TAGGR_2189"/>
<evidence type="ECO:0000256" key="7">
    <source>
        <dbReference type="ARBA" id="ARBA00023136"/>
    </source>
</evidence>
<dbReference type="PRINTS" id="PR00812">
    <property type="entry name" value="BCTERIALGSPF"/>
</dbReference>
<dbReference type="Gene3D" id="1.20.81.30">
    <property type="entry name" value="Type II secretion system (T2SS), domain F"/>
    <property type="match status" value="2"/>
</dbReference>
<keyword evidence="6 8" id="KW-1133">Transmembrane helix</keyword>
<evidence type="ECO:0000313" key="10">
    <source>
        <dbReference type="EMBL" id="GAQ95300.1"/>
    </source>
</evidence>
<dbReference type="InterPro" id="IPR003004">
    <property type="entry name" value="GspF/PilC"/>
</dbReference>
<dbReference type="Proteomes" id="UP000054976">
    <property type="component" value="Unassembled WGS sequence"/>
</dbReference>
<dbReference type="OrthoDB" id="9805682at2"/>
<evidence type="ECO:0000256" key="1">
    <source>
        <dbReference type="ARBA" id="ARBA00004429"/>
    </source>
</evidence>
<evidence type="ECO:0000259" key="9">
    <source>
        <dbReference type="Pfam" id="PF00482"/>
    </source>
</evidence>
<dbReference type="PANTHER" id="PTHR30012:SF0">
    <property type="entry name" value="TYPE II SECRETION SYSTEM PROTEIN F-RELATED"/>
    <property type="match status" value="1"/>
</dbReference>
<keyword evidence="4" id="KW-0997">Cell inner membrane</keyword>
<name>A0A0U9HR62_9BACT</name>
<dbReference type="InterPro" id="IPR042094">
    <property type="entry name" value="T2SS_GspF_sf"/>
</dbReference>
<dbReference type="PANTHER" id="PTHR30012">
    <property type="entry name" value="GENERAL SECRETION PATHWAY PROTEIN"/>
    <property type="match status" value="1"/>
</dbReference>
<dbReference type="AlphaFoldDB" id="A0A0U9HR62"/>
<evidence type="ECO:0000256" key="5">
    <source>
        <dbReference type="ARBA" id="ARBA00022692"/>
    </source>
</evidence>
<sequence length="403" mass="45704">MNIFLYKAVTEEGKVFRGFIKANSYTDAINILTMKNIYVLSVSEIPKIFLPFITLLSGRVKNVQLIEFAKNLSLMLKAGVPLTVALADIAENITKEKFKRVVLDLKDLIEKGMSFNEAISMHKDIFPPVVQYLIKIGEETGRLDGSLSEIADYFQRIEDLRTAIKRALIYPIFATVVSFGAVCFWLVYVLPKIVNAMEGMGVKIPFITQILVQAGNLLSRFFYLLPLFPLVIFISMPMIKKNLRVKLMIDFLSFKLPIIKQIVYNRAVALFAEQLRILTVAGVPIDSALDMTAEVVNNEIMKKAIKNAKEKIITGERMSHSLKEQNIFPPMVIRLIDIGETSGNLDEQLEFLNNYYTSKLHEYSVRLGKIIEPVMILFIGLFFAIIFISLLSPLYDLISKLGR</sequence>
<dbReference type="Pfam" id="PF00482">
    <property type="entry name" value="T2SSF"/>
    <property type="match status" value="2"/>
</dbReference>
<evidence type="ECO:0000256" key="6">
    <source>
        <dbReference type="ARBA" id="ARBA00022989"/>
    </source>
</evidence>
<dbReference type="RefSeq" id="WP_059176743.1">
    <property type="nucleotide sequence ID" value="NZ_BCNO01000002.1"/>
</dbReference>
<dbReference type="InterPro" id="IPR018076">
    <property type="entry name" value="T2SS_GspF_dom"/>
</dbReference>
<evidence type="ECO:0000256" key="4">
    <source>
        <dbReference type="ARBA" id="ARBA00022519"/>
    </source>
</evidence>
<evidence type="ECO:0000256" key="2">
    <source>
        <dbReference type="ARBA" id="ARBA00005745"/>
    </source>
</evidence>